<accession>A0ABD5WGB8</accession>
<proteinExistence type="predicted"/>
<sequence length="440" mass="48630">MDWCLIVYSRLITDLRQKALTVALVVYLGGELVKTVPRWVIFHLLDGLTAVGITALPLATYAFPAFATPLQAIEYVLILWLFAAMSARTAVTTEFFPNPIRAMGFALTVAVQWLLFVYFAAIMGSGVPYWDRLPIALQYEVSILFASLPLLVIFSASVLLGMLEGFDDEVHQRIAGIDYATGVTYVFLSAASFAILYQLSFFFEVLALSLLCLSLISNRISLEISAERSLERLLRHLDTGLRGFATGMFVLTGLYLSVWALQYLRIQLTFLYMFIQVPQMRQYSLPFIAALLLTGALILVAVGWVKLVDILLERNHSRMLWLLFGAIVVKAILIRWLQSFVGNMNFGTGLSGPVVFAVAVCCSLLLFVEAHNRGHRWLSYLIVLVAGAALLPSYFASPVATEKELFVAPILAYGSIRVLRTGGIILGLIGSTTATSSTNR</sequence>
<reference evidence="2 3" key="1">
    <citation type="journal article" date="2019" name="Int. J. Syst. Evol. Microbiol.">
        <title>The Global Catalogue of Microorganisms (GCM) 10K type strain sequencing project: providing services to taxonomists for standard genome sequencing and annotation.</title>
        <authorList>
            <consortium name="The Broad Institute Genomics Platform"/>
            <consortium name="The Broad Institute Genome Sequencing Center for Infectious Disease"/>
            <person name="Wu L."/>
            <person name="Ma J."/>
        </authorList>
    </citation>
    <scope>NUCLEOTIDE SEQUENCE [LARGE SCALE GENOMIC DNA]</scope>
    <source>
        <strain evidence="2 3">DT31</strain>
    </source>
</reference>
<feature type="transmembrane region" description="Helical" evidence="1">
    <location>
        <begin position="319"/>
        <end position="338"/>
    </location>
</feature>
<feature type="transmembrane region" description="Helical" evidence="1">
    <location>
        <begin position="284"/>
        <end position="307"/>
    </location>
</feature>
<feature type="transmembrane region" description="Helical" evidence="1">
    <location>
        <begin position="72"/>
        <end position="91"/>
    </location>
</feature>
<comment type="caution">
    <text evidence="2">The sequence shown here is derived from an EMBL/GenBank/DDBJ whole genome shotgun (WGS) entry which is preliminary data.</text>
</comment>
<feature type="transmembrane region" description="Helical" evidence="1">
    <location>
        <begin position="103"/>
        <end position="123"/>
    </location>
</feature>
<feature type="transmembrane region" description="Helical" evidence="1">
    <location>
        <begin position="143"/>
        <end position="163"/>
    </location>
</feature>
<feature type="transmembrane region" description="Helical" evidence="1">
    <location>
        <begin position="243"/>
        <end position="264"/>
    </location>
</feature>
<feature type="transmembrane region" description="Helical" evidence="1">
    <location>
        <begin position="377"/>
        <end position="395"/>
    </location>
</feature>
<protein>
    <submittedName>
        <fullName evidence="2">Uncharacterized protein</fullName>
    </submittedName>
</protein>
<keyword evidence="3" id="KW-1185">Reference proteome</keyword>
<name>A0ABD5WGB8_9EURY</name>
<feature type="transmembrane region" description="Helical" evidence="1">
    <location>
        <begin position="407"/>
        <end position="430"/>
    </location>
</feature>
<evidence type="ECO:0000313" key="2">
    <source>
        <dbReference type="EMBL" id="MFC7070600.1"/>
    </source>
</evidence>
<dbReference type="Proteomes" id="UP001596461">
    <property type="component" value="Unassembled WGS sequence"/>
</dbReference>
<feature type="transmembrane region" description="Helical" evidence="1">
    <location>
        <begin position="350"/>
        <end position="368"/>
    </location>
</feature>
<dbReference type="AlphaFoldDB" id="A0ABD5WGB8"/>
<dbReference type="EMBL" id="JBHTAH010000012">
    <property type="protein sequence ID" value="MFC7070600.1"/>
    <property type="molecule type" value="Genomic_DNA"/>
</dbReference>
<evidence type="ECO:0000256" key="1">
    <source>
        <dbReference type="SAM" id="Phobius"/>
    </source>
</evidence>
<keyword evidence="1" id="KW-0472">Membrane</keyword>
<feature type="transmembrane region" description="Helical" evidence="1">
    <location>
        <begin position="201"/>
        <end position="222"/>
    </location>
</feature>
<feature type="transmembrane region" description="Helical" evidence="1">
    <location>
        <begin position="175"/>
        <end position="195"/>
    </location>
</feature>
<keyword evidence="1" id="KW-0812">Transmembrane</keyword>
<evidence type="ECO:0000313" key="3">
    <source>
        <dbReference type="Proteomes" id="UP001596461"/>
    </source>
</evidence>
<gene>
    <name evidence="2" type="ORF">ACFQL9_13180</name>
</gene>
<organism evidence="2 3">
    <name type="scientific">Halobaculum lipolyticum</name>
    <dbReference type="NCBI Taxonomy" id="3032001"/>
    <lineage>
        <taxon>Archaea</taxon>
        <taxon>Methanobacteriati</taxon>
        <taxon>Methanobacteriota</taxon>
        <taxon>Stenosarchaea group</taxon>
        <taxon>Halobacteria</taxon>
        <taxon>Halobacteriales</taxon>
        <taxon>Haloferacaceae</taxon>
        <taxon>Halobaculum</taxon>
    </lineage>
</organism>
<dbReference type="RefSeq" id="WP_390210826.1">
    <property type="nucleotide sequence ID" value="NZ_JBHTAH010000012.1"/>
</dbReference>
<keyword evidence="1" id="KW-1133">Transmembrane helix</keyword>